<dbReference type="EMBL" id="MCGN01000002">
    <property type="protein sequence ID" value="ORZ00805.1"/>
    <property type="molecule type" value="Genomic_DNA"/>
</dbReference>
<dbReference type="STRING" id="13706.A0A1X2HN39"/>
<organism evidence="3 4">
    <name type="scientific">Syncephalastrum racemosum</name>
    <name type="common">Filamentous fungus</name>
    <dbReference type="NCBI Taxonomy" id="13706"/>
    <lineage>
        <taxon>Eukaryota</taxon>
        <taxon>Fungi</taxon>
        <taxon>Fungi incertae sedis</taxon>
        <taxon>Mucoromycota</taxon>
        <taxon>Mucoromycotina</taxon>
        <taxon>Mucoromycetes</taxon>
        <taxon>Mucorales</taxon>
        <taxon>Syncephalastraceae</taxon>
        <taxon>Syncephalastrum</taxon>
    </lineage>
</organism>
<dbReference type="CDD" id="cd17080">
    <property type="entry name" value="Ubl_SLD2_Esc2_like"/>
    <property type="match status" value="1"/>
</dbReference>
<reference evidence="3 4" key="1">
    <citation type="submission" date="2016-07" db="EMBL/GenBank/DDBJ databases">
        <title>Pervasive Adenine N6-methylation of Active Genes in Fungi.</title>
        <authorList>
            <consortium name="DOE Joint Genome Institute"/>
            <person name="Mondo S.J."/>
            <person name="Dannebaum R.O."/>
            <person name="Kuo R.C."/>
            <person name="Labutti K."/>
            <person name="Haridas S."/>
            <person name="Kuo A."/>
            <person name="Salamov A."/>
            <person name="Ahrendt S.R."/>
            <person name="Lipzen A."/>
            <person name="Sullivan W."/>
            <person name="Andreopoulos W.B."/>
            <person name="Clum A."/>
            <person name="Lindquist E."/>
            <person name="Daum C."/>
            <person name="Ramamoorthy G.K."/>
            <person name="Gryganskyi A."/>
            <person name="Culley D."/>
            <person name="Magnuson J.K."/>
            <person name="James T.Y."/>
            <person name="O'Malley M.A."/>
            <person name="Stajich J.E."/>
            <person name="Spatafora J.W."/>
            <person name="Visel A."/>
            <person name="Grigoriev I.V."/>
        </authorList>
    </citation>
    <scope>NUCLEOTIDE SEQUENCE [LARGE SCALE GENOMIC DNA]</scope>
    <source>
        <strain evidence="3 4">NRRL 2496</strain>
    </source>
</reference>
<dbReference type="SUPFAM" id="SSF54236">
    <property type="entry name" value="Ubiquitin-like"/>
    <property type="match status" value="1"/>
</dbReference>
<evidence type="ECO:0000259" key="2">
    <source>
        <dbReference type="PROSITE" id="PS50053"/>
    </source>
</evidence>
<evidence type="ECO:0000313" key="3">
    <source>
        <dbReference type="EMBL" id="ORZ00805.1"/>
    </source>
</evidence>
<dbReference type="PROSITE" id="PS50053">
    <property type="entry name" value="UBIQUITIN_2"/>
    <property type="match status" value="1"/>
</dbReference>
<evidence type="ECO:0000313" key="4">
    <source>
        <dbReference type="Proteomes" id="UP000242180"/>
    </source>
</evidence>
<keyword evidence="4" id="KW-1185">Reference proteome</keyword>
<feature type="region of interest" description="Disordered" evidence="1">
    <location>
        <begin position="59"/>
        <end position="150"/>
    </location>
</feature>
<gene>
    <name evidence="3" type="ORF">BCR43DRAFT_485828</name>
</gene>
<feature type="compositionally biased region" description="Polar residues" evidence="1">
    <location>
        <begin position="128"/>
        <end position="141"/>
    </location>
</feature>
<dbReference type="OMA" id="GTHKMEI"/>
<evidence type="ECO:0000256" key="1">
    <source>
        <dbReference type="SAM" id="MobiDB-lite"/>
    </source>
</evidence>
<dbReference type="Gene3D" id="3.10.20.90">
    <property type="entry name" value="Phosphatidylinositol 3-kinase Catalytic Subunit, Chain A, domain 1"/>
    <property type="match status" value="2"/>
</dbReference>
<feature type="region of interest" description="Disordered" evidence="1">
    <location>
        <begin position="188"/>
        <end position="209"/>
    </location>
</feature>
<dbReference type="Pfam" id="PF11976">
    <property type="entry name" value="Rad60-SLD"/>
    <property type="match status" value="1"/>
</dbReference>
<feature type="compositionally biased region" description="Basic residues" evidence="1">
    <location>
        <begin position="10"/>
        <end position="21"/>
    </location>
</feature>
<dbReference type="InterPro" id="IPR029071">
    <property type="entry name" value="Ubiquitin-like_domsf"/>
</dbReference>
<feature type="compositionally biased region" description="Acidic residues" evidence="1">
    <location>
        <begin position="62"/>
        <end position="72"/>
    </location>
</feature>
<protein>
    <recommendedName>
        <fullName evidence="2">Ubiquitin-like domain-containing protein</fullName>
    </recommendedName>
</protein>
<sequence>MADFDITNHLARHPAKGKAKAKAKDKGKGKAKAKQTPDITHSGDYAQYLEKRKLLGISLFDSDSDGSDSDEESFTKRKKKPKKMIKTIFLEEEDGEDDVSKDMQDEGDSSHDSTTTTTTASNDNNNSMETSQNENNQSQTPEVLDIAGTGPSTTAIQSAVEDDDLFILDEPEEIRGIERLRLLEKQRSLQRQNRVPDPTPPPPAPTYNIPDTDLDDLDPELAMIASGRDGTPTKDAVAPQKVTIKIHYISFTDQQQLDPKAKAFIDSLTKPLKMIVMNNDPFDKILSSFCKRKLLRKDDVVLTYRNTPVVLRATPFSLNMDGVEVHVMKVYLKTDYSRKEQEEADARAARIRQMAQEEEELLKEPEKVEEERLVIRLRSKDAEDIVVRVKPSTELNSVAKYYVEQRKLSVSPEKIAFSFEGERLSLEDSIQDTELEDQDMVSVSIQA</sequence>
<dbReference type="AlphaFoldDB" id="A0A1X2HN39"/>
<accession>A0A1X2HN39</accession>
<dbReference type="PANTHER" id="PTHR10562">
    <property type="entry name" value="SMALL UBIQUITIN-RELATED MODIFIER"/>
    <property type="match status" value="1"/>
</dbReference>
<feature type="domain" description="Ubiquitin-like" evidence="2">
    <location>
        <begin position="373"/>
        <end position="447"/>
    </location>
</feature>
<proteinExistence type="predicted"/>
<dbReference type="InParanoid" id="A0A1X2HN39"/>
<feature type="compositionally biased region" description="Low complexity" evidence="1">
    <location>
        <begin position="112"/>
        <end position="127"/>
    </location>
</feature>
<name>A0A1X2HN39_SYNRA</name>
<comment type="caution">
    <text evidence="3">The sequence shown here is derived from an EMBL/GenBank/DDBJ whole genome shotgun (WGS) entry which is preliminary data.</text>
</comment>
<dbReference type="Proteomes" id="UP000242180">
    <property type="component" value="Unassembled WGS sequence"/>
</dbReference>
<feature type="compositionally biased region" description="Basic residues" evidence="1">
    <location>
        <begin position="76"/>
        <end position="85"/>
    </location>
</feature>
<dbReference type="OrthoDB" id="3365399at2759"/>
<dbReference type="InterPro" id="IPR000626">
    <property type="entry name" value="Ubiquitin-like_dom"/>
</dbReference>
<dbReference type="InterPro" id="IPR022617">
    <property type="entry name" value="Rad60/SUMO-like_dom"/>
</dbReference>
<feature type="region of interest" description="Disordered" evidence="1">
    <location>
        <begin position="1"/>
        <end position="44"/>
    </location>
</feature>
<feature type="compositionally biased region" description="Basic and acidic residues" evidence="1">
    <location>
        <begin position="98"/>
        <end position="111"/>
    </location>
</feature>